<dbReference type="InterPro" id="IPR002213">
    <property type="entry name" value="UDP_glucos_trans"/>
</dbReference>
<comment type="caution">
    <text evidence="3">The sequence shown here is derived from an EMBL/GenBank/DDBJ whole genome shotgun (WGS) entry which is preliminary data.</text>
</comment>
<feature type="domain" description="Erythromycin biosynthesis protein CIII-like C-terminal" evidence="2">
    <location>
        <begin position="328"/>
        <end position="439"/>
    </location>
</feature>
<keyword evidence="4" id="KW-1185">Reference proteome</keyword>
<name>A0ABR4GUJ7_9EURO</name>
<sequence>MVANSVSTSKPLVVISCPPATGHTNPLLPQATHLIKQGFEVHFIAGPESESAVLKTGAAFYPVHSVWTPEKFEQMFALPEGPERFIFGLKGNFIDTTPGAMKALQNVLEDLREKYPTRDVVILQETVAMSVWPFLLGAPLPKGYKEFPKVLTFSTVPLAVPSIDHPPFGPGLPPDSSEEGRTRNAAMYQAEKPLWDEVAEYINEVCGKLGATVKFEGALMHYICVGSDLLLQPCSPSLEYPRSDLPKNIRFIGAHPRKEIEPGTPLPEWWDELLAAKKEGKKAVFVTQGTFQLDYNMLLKPTIQALSSRDDCFVIGVLGVKGATLDEFTLPNNTRIVDFLPYDAVLPYVDAFVSNAGYGGFQHAVMHGVPMVLGGSGQDKSEVCARGEWAGIAINLKTDTPTVESILDAVNTVLTDSKFKTRCLEIQRENEALDSRAQVERAILEFARP</sequence>
<dbReference type="Proteomes" id="UP001610334">
    <property type="component" value="Unassembled WGS sequence"/>
</dbReference>
<organism evidence="3 4">
    <name type="scientific">Aspergillus granulosus</name>
    <dbReference type="NCBI Taxonomy" id="176169"/>
    <lineage>
        <taxon>Eukaryota</taxon>
        <taxon>Fungi</taxon>
        <taxon>Dikarya</taxon>
        <taxon>Ascomycota</taxon>
        <taxon>Pezizomycotina</taxon>
        <taxon>Eurotiomycetes</taxon>
        <taxon>Eurotiomycetidae</taxon>
        <taxon>Eurotiales</taxon>
        <taxon>Aspergillaceae</taxon>
        <taxon>Aspergillus</taxon>
        <taxon>Aspergillus subgen. Nidulantes</taxon>
    </lineage>
</organism>
<dbReference type="InterPro" id="IPR010610">
    <property type="entry name" value="EryCIII-like_C"/>
</dbReference>
<accession>A0ABR4GUJ7</accession>
<dbReference type="CDD" id="cd03784">
    <property type="entry name" value="GT1_Gtf-like"/>
    <property type="match status" value="1"/>
</dbReference>
<evidence type="ECO:0000256" key="1">
    <source>
        <dbReference type="ARBA" id="ARBA00022679"/>
    </source>
</evidence>
<proteinExistence type="predicted"/>
<dbReference type="PANTHER" id="PTHR21015:SF22">
    <property type="entry name" value="GLYCOSYLTRANSFERASE"/>
    <property type="match status" value="1"/>
</dbReference>
<gene>
    <name evidence="3" type="ORF">BJX63DRAFT_437568</name>
</gene>
<dbReference type="Pfam" id="PF06722">
    <property type="entry name" value="EryCIII-like_C"/>
    <property type="match status" value="1"/>
</dbReference>
<evidence type="ECO:0000313" key="4">
    <source>
        <dbReference type="Proteomes" id="UP001610334"/>
    </source>
</evidence>
<reference evidence="3 4" key="1">
    <citation type="submission" date="2024-07" db="EMBL/GenBank/DDBJ databases">
        <title>Section-level genome sequencing and comparative genomics of Aspergillus sections Usti and Cavernicolus.</title>
        <authorList>
            <consortium name="Lawrence Berkeley National Laboratory"/>
            <person name="Nybo J.L."/>
            <person name="Vesth T.C."/>
            <person name="Theobald S."/>
            <person name="Frisvad J.C."/>
            <person name="Larsen T.O."/>
            <person name="Kjaerboelling I."/>
            <person name="Rothschild-Mancinelli K."/>
            <person name="Lyhne E.K."/>
            <person name="Kogle M.E."/>
            <person name="Barry K."/>
            <person name="Clum A."/>
            <person name="Na H."/>
            <person name="Ledsgaard L."/>
            <person name="Lin J."/>
            <person name="Lipzen A."/>
            <person name="Kuo A."/>
            <person name="Riley R."/>
            <person name="Mondo S."/>
            <person name="Labutti K."/>
            <person name="Haridas S."/>
            <person name="Pangalinan J."/>
            <person name="Salamov A.A."/>
            <person name="Simmons B.A."/>
            <person name="Magnuson J.K."/>
            <person name="Chen J."/>
            <person name="Drula E."/>
            <person name="Henrissat B."/>
            <person name="Wiebenga A."/>
            <person name="Lubbers R.J."/>
            <person name="Gomes A.C."/>
            <person name="Makela M.R."/>
            <person name="Stajich J."/>
            <person name="Grigoriev I.V."/>
            <person name="Mortensen U.H."/>
            <person name="De Vries R.P."/>
            <person name="Baker S.E."/>
            <person name="Andersen M.R."/>
        </authorList>
    </citation>
    <scope>NUCLEOTIDE SEQUENCE [LARGE SCALE GENOMIC DNA]</scope>
    <source>
        <strain evidence="3 4">CBS 588.65</strain>
    </source>
</reference>
<protein>
    <submittedName>
        <fullName evidence="3">Glycosyltransferase family 1 protein</fullName>
    </submittedName>
</protein>
<keyword evidence="1" id="KW-0808">Transferase</keyword>
<dbReference type="SUPFAM" id="SSF53756">
    <property type="entry name" value="UDP-Glycosyltransferase/glycogen phosphorylase"/>
    <property type="match status" value="1"/>
</dbReference>
<evidence type="ECO:0000313" key="3">
    <source>
        <dbReference type="EMBL" id="KAL2802748.1"/>
    </source>
</evidence>
<evidence type="ECO:0000259" key="2">
    <source>
        <dbReference type="Pfam" id="PF06722"/>
    </source>
</evidence>
<dbReference type="EMBL" id="JBFXLT010000165">
    <property type="protein sequence ID" value="KAL2802748.1"/>
    <property type="molecule type" value="Genomic_DNA"/>
</dbReference>
<dbReference type="PANTHER" id="PTHR21015">
    <property type="entry name" value="UDP-N-ACETYLGLUCOSAMINE--N-ACETYLMURAMYL-(PENTAPEPTIDE) PYROPHOSPHORYL-UNDECAPRENOL N-ACETYLGLUCOSAMINE TRANSFERASE 1"/>
    <property type="match status" value="1"/>
</dbReference>
<dbReference type="Gene3D" id="3.40.50.2000">
    <property type="entry name" value="Glycogen Phosphorylase B"/>
    <property type="match status" value="2"/>
</dbReference>